<feature type="transmembrane region" description="Helical" evidence="1">
    <location>
        <begin position="226"/>
        <end position="246"/>
    </location>
</feature>
<proteinExistence type="predicted"/>
<evidence type="ECO:0008006" key="4">
    <source>
        <dbReference type="Google" id="ProtNLM"/>
    </source>
</evidence>
<feature type="transmembrane region" description="Helical" evidence="1">
    <location>
        <begin position="104"/>
        <end position="124"/>
    </location>
</feature>
<dbReference type="Proteomes" id="UP000318478">
    <property type="component" value="Unassembled WGS sequence"/>
</dbReference>
<feature type="transmembrane region" description="Helical" evidence="1">
    <location>
        <begin position="186"/>
        <end position="206"/>
    </location>
</feature>
<feature type="transmembrane region" description="Helical" evidence="1">
    <location>
        <begin position="258"/>
        <end position="279"/>
    </location>
</feature>
<sequence length="358" mass="37178">MLFVVASFALTVLCWGVYGPVLHWGAADMSTIPGGHARLLPFVCVGLAYFGVGVVAPLVWLWTRGEQGHWTTSGAVLSLIAGTLGAIGALGIIMAFTFGGKPSYVMPLVFGGAPVVNSFITIYLAGKAKEIGPVFLAGLIMVVLGAVTVLMFKPAAKPHAEDLRPAEAAAADVDGNGDREGVVDEAGSFVLQMLSIATVVVCWGAYGPMLHKGQAAMANSRMRPLLCVGIAYFLIAVVGSELILSVKPEPSHWNPSGTFWSLMAGAAGAFGALGIILAFNFGGKPVYVMPLVFGGAPVVNTFFTIVAAGRFTEIHPFFWAGLILVIAGAAIVLVFAPRGGPPKVEKKAEKAPEPTPSA</sequence>
<feature type="transmembrane region" description="Helical" evidence="1">
    <location>
        <begin position="40"/>
        <end position="62"/>
    </location>
</feature>
<name>A0A5C5XWH1_9BACT</name>
<feature type="transmembrane region" description="Helical" evidence="1">
    <location>
        <begin position="131"/>
        <end position="152"/>
    </location>
</feature>
<dbReference type="EMBL" id="SJPO01000014">
    <property type="protein sequence ID" value="TWT66829.1"/>
    <property type="molecule type" value="Genomic_DNA"/>
</dbReference>
<evidence type="ECO:0000256" key="1">
    <source>
        <dbReference type="SAM" id="Phobius"/>
    </source>
</evidence>
<keyword evidence="1" id="KW-0812">Transmembrane</keyword>
<accession>A0A5C5XWH1</accession>
<keyword evidence="1" id="KW-1133">Transmembrane helix</keyword>
<organism evidence="2 3">
    <name type="scientific">Posidoniimonas polymericola</name>
    <dbReference type="NCBI Taxonomy" id="2528002"/>
    <lineage>
        <taxon>Bacteria</taxon>
        <taxon>Pseudomonadati</taxon>
        <taxon>Planctomycetota</taxon>
        <taxon>Planctomycetia</taxon>
        <taxon>Pirellulales</taxon>
        <taxon>Lacipirellulaceae</taxon>
        <taxon>Posidoniimonas</taxon>
    </lineage>
</organism>
<gene>
    <name evidence="2" type="ORF">Pla123a_45270</name>
</gene>
<reference evidence="2 3" key="1">
    <citation type="submission" date="2019-02" db="EMBL/GenBank/DDBJ databases">
        <title>Deep-cultivation of Planctomycetes and their phenomic and genomic characterization uncovers novel biology.</title>
        <authorList>
            <person name="Wiegand S."/>
            <person name="Jogler M."/>
            <person name="Boedeker C."/>
            <person name="Pinto D."/>
            <person name="Vollmers J."/>
            <person name="Rivas-Marin E."/>
            <person name="Kohn T."/>
            <person name="Peeters S.H."/>
            <person name="Heuer A."/>
            <person name="Rast P."/>
            <person name="Oberbeckmann S."/>
            <person name="Bunk B."/>
            <person name="Jeske O."/>
            <person name="Meyerdierks A."/>
            <person name="Storesund J.E."/>
            <person name="Kallscheuer N."/>
            <person name="Luecker S."/>
            <person name="Lage O.M."/>
            <person name="Pohl T."/>
            <person name="Merkel B.J."/>
            <person name="Hornburger P."/>
            <person name="Mueller R.-W."/>
            <person name="Bruemmer F."/>
            <person name="Labrenz M."/>
            <person name="Spormann A.M."/>
            <person name="Op Den Camp H."/>
            <person name="Overmann J."/>
            <person name="Amann R."/>
            <person name="Jetten M.S.M."/>
            <person name="Mascher T."/>
            <person name="Medema M.H."/>
            <person name="Devos D.P."/>
            <person name="Kaster A.-K."/>
            <person name="Ovreas L."/>
            <person name="Rohde M."/>
            <person name="Galperin M.Y."/>
            <person name="Jogler C."/>
        </authorList>
    </citation>
    <scope>NUCLEOTIDE SEQUENCE [LARGE SCALE GENOMIC DNA]</scope>
    <source>
        <strain evidence="2 3">Pla123a</strain>
    </source>
</reference>
<feature type="transmembrane region" description="Helical" evidence="1">
    <location>
        <begin position="286"/>
        <end position="311"/>
    </location>
</feature>
<feature type="transmembrane region" description="Helical" evidence="1">
    <location>
        <begin position="317"/>
        <end position="336"/>
    </location>
</feature>
<keyword evidence="3" id="KW-1185">Reference proteome</keyword>
<evidence type="ECO:0000313" key="3">
    <source>
        <dbReference type="Proteomes" id="UP000318478"/>
    </source>
</evidence>
<keyword evidence="1" id="KW-0472">Membrane</keyword>
<feature type="transmembrane region" description="Helical" evidence="1">
    <location>
        <begin position="74"/>
        <end position="98"/>
    </location>
</feature>
<evidence type="ECO:0000313" key="2">
    <source>
        <dbReference type="EMBL" id="TWT66829.1"/>
    </source>
</evidence>
<protein>
    <recommendedName>
        <fullName evidence="4">EamA-like transporter family protein</fullName>
    </recommendedName>
</protein>
<comment type="caution">
    <text evidence="2">The sequence shown here is derived from an EMBL/GenBank/DDBJ whole genome shotgun (WGS) entry which is preliminary data.</text>
</comment>
<dbReference type="AlphaFoldDB" id="A0A5C5XWH1"/>